<sequence length="175" mass="18124">MKGVAVMIEDVSSRSLTLVGVVAIAAGLLGMALVQNNRAITAAGGMDAHIHMMGADAGEGVAARPTTTVKPLSCEKLPNVPGHSITTALVEFPPNAYTPRHRHPGSVTAFVIKGALRSQMEGSPAVTYTQGQTWFEPPGAIHSFAENASATEPAELLAIFVAEDDCGPLTIPVPD</sequence>
<evidence type="ECO:0000313" key="3">
    <source>
        <dbReference type="EMBL" id="CDX28291.1"/>
    </source>
</evidence>
<reference evidence="4" key="1">
    <citation type="submission" date="2014-08" db="EMBL/GenBank/DDBJ databases">
        <authorList>
            <person name="Moulin L."/>
        </authorList>
    </citation>
    <scope>NUCLEOTIDE SEQUENCE [LARGE SCALE GENOMIC DNA]</scope>
</reference>
<keyword evidence="4" id="KW-1185">Reference proteome</keyword>
<name>A0A090EIM6_MESPL</name>
<dbReference type="CDD" id="cd02234">
    <property type="entry name" value="cupin_BLR7677-like"/>
    <property type="match status" value="1"/>
</dbReference>
<dbReference type="Proteomes" id="UP000045285">
    <property type="component" value="Unassembled WGS sequence"/>
</dbReference>
<feature type="transmembrane region" description="Helical" evidence="1">
    <location>
        <begin position="15"/>
        <end position="34"/>
    </location>
</feature>
<dbReference type="InterPro" id="IPR011051">
    <property type="entry name" value="RmlC_Cupin_sf"/>
</dbReference>
<keyword evidence="1" id="KW-0472">Membrane</keyword>
<dbReference type="SUPFAM" id="SSF51182">
    <property type="entry name" value="RmlC-like cupins"/>
    <property type="match status" value="1"/>
</dbReference>
<dbReference type="InterPro" id="IPR014710">
    <property type="entry name" value="RmlC-like_jellyroll"/>
</dbReference>
<protein>
    <submittedName>
        <fullName evidence="3">Cupin domain protein (Modular protein)</fullName>
    </submittedName>
</protein>
<keyword evidence="1" id="KW-1133">Transmembrane helix</keyword>
<dbReference type="Pfam" id="PF07883">
    <property type="entry name" value="Cupin_2"/>
    <property type="match status" value="1"/>
</dbReference>
<dbReference type="EMBL" id="CCMZ01000075">
    <property type="protein sequence ID" value="CDX28291.1"/>
    <property type="molecule type" value="Genomic_DNA"/>
</dbReference>
<gene>
    <name evidence="3" type="ORF">MPL3356_80177</name>
</gene>
<accession>A0A090EIM6</accession>
<proteinExistence type="predicted"/>
<evidence type="ECO:0000256" key="1">
    <source>
        <dbReference type="SAM" id="Phobius"/>
    </source>
</evidence>
<dbReference type="InterPro" id="IPR013096">
    <property type="entry name" value="Cupin_2"/>
</dbReference>
<dbReference type="PANTHER" id="PTHR38599:SF1">
    <property type="entry name" value="CUPIN DOMAIN PROTEIN (AFU_ORTHOLOGUE AFUA_3G13620)"/>
    <property type="match status" value="1"/>
</dbReference>
<dbReference type="PANTHER" id="PTHR38599">
    <property type="entry name" value="CUPIN DOMAIN PROTEIN (AFU_ORTHOLOGUE AFUA_3G13620)"/>
    <property type="match status" value="1"/>
</dbReference>
<evidence type="ECO:0000259" key="2">
    <source>
        <dbReference type="Pfam" id="PF07883"/>
    </source>
</evidence>
<dbReference type="Gene3D" id="2.60.120.10">
    <property type="entry name" value="Jelly Rolls"/>
    <property type="match status" value="1"/>
</dbReference>
<keyword evidence="1" id="KW-0812">Transmembrane</keyword>
<feature type="domain" description="Cupin type-2" evidence="2">
    <location>
        <begin position="89"/>
        <end position="160"/>
    </location>
</feature>
<organism evidence="3 4">
    <name type="scientific">Mesorhizobium plurifarium</name>
    <dbReference type="NCBI Taxonomy" id="69974"/>
    <lineage>
        <taxon>Bacteria</taxon>
        <taxon>Pseudomonadati</taxon>
        <taxon>Pseudomonadota</taxon>
        <taxon>Alphaproteobacteria</taxon>
        <taxon>Hyphomicrobiales</taxon>
        <taxon>Phyllobacteriaceae</taxon>
        <taxon>Mesorhizobium</taxon>
    </lineage>
</organism>
<dbReference type="AlphaFoldDB" id="A0A090EIM6"/>
<dbReference type="STRING" id="69974.MPLDJ20_60460"/>
<evidence type="ECO:0000313" key="4">
    <source>
        <dbReference type="Proteomes" id="UP000045285"/>
    </source>
</evidence>